<dbReference type="Proteomes" id="UP000178109">
    <property type="component" value="Unassembled WGS sequence"/>
</dbReference>
<dbReference type="STRING" id="1798553.A3H70_02375"/>
<protein>
    <submittedName>
        <fullName evidence="1">Uncharacterized protein</fullName>
    </submittedName>
</protein>
<comment type="caution">
    <text evidence="1">The sequence shown here is derived from an EMBL/GenBank/DDBJ whole genome shotgun (WGS) entry which is preliminary data.</text>
</comment>
<proteinExistence type="predicted"/>
<sequence length="367" mass="41286">MNNWLRTTAIIALMLALNGCWLPPFLGGGTSKPPAPPVLPAAIVYCESGPYAYGPDGSHEAQAPAYLNELAQSRTTHPCVAMQSSGDLKYYNYIQSLKSVPGVRGIIRTTERQWDFGLKKSEADTVNFAGIMLSWHSPQEPGEWVQQYVDALQSEGVGLLFDVEYPIWDTKKAYPHTEDDKELAKVWGYDLDNPNMYIEFRCRQIATIVRLIYLMVKTKYPQYTMCIVYSGYPGADYFGRTVQEQYGCDWGLMFDPKLSWPGAGRLPPITHAVCGHNSLILPPAVRAAIMDFPGPILHMINLFGTEPADQLEAWYHEQIQDRLSLLRHGRGDGLARFPLGELWQVSAADLMVNRVLAEEVKKLEQRQ</sequence>
<dbReference type="EMBL" id="MHKO01000011">
    <property type="protein sequence ID" value="OGY92882.1"/>
    <property type="molecule type" value="Genomic_DNA"/>
</dbReference>
<evidence type="ECO:0000313" key="2">
    <source>
        <dbReference type="Proteomes" id="UP000178109"/>
    </source>
</evidence>
<evidence type="ECO:0000313" key="1">
    <source>
        <dbReference type="EMBL" id="OGY92882.1"/>
    </source>
</evidence>
<name>A0A1G2BUU3_9BACT</name>
<gene>
    <name evidence="1" type="ORF">A3H70_02375</name>
</gene>
<accession>A0A1G2BUU3</accession>
<reference evidence="1 2" key="1">
    <citation type="journal article" date="2016" name="Nat. Commun.">
        <title>Thousands of microbial genomes shed light on interconnected biogeochemical processes in an aquifer system.</title>
        <authorList>
            <person name="Anantharaman K."/>
            <person name="Brown C.T."/>
            <person name="Hug L.A."/>
            <person name="Sharon I."/>
            <person name="Castelle C.J."/>
            <person name="Probst A.J."/>
            <person name="Thomas B.C."/>
            <person name="Singh A."/>
            <person name="Wilkins M.J."/>
            <person name="Karaoz U."/>
            <person name="Brodie E.L."/>
            <person name="Williams K.H."/>
            <person name="Hubbard S.S."/>
            <person name="Banfield J.F."/>
        </authorList>
    </citation>
    <scope>NUCLEOTIDE SEQUENCE [LARGE SCALE GENOMIC DNA]</scope>
</reference>
<dbReference type="AlphaFoldDB" id="A0A1G2BUU3"/>
<organism evidence="1 2">
    <name type="scientific">Candidatus Komeilibacteria bacterium RIFCSPLOWO2_02_FULL_48_11</name>
    <dbReference type="NCBI Taxonomy" id="1798553"/>
    <lineage>
        <taxon>Bacteria</taxon>
        <taxon>Candidatus Komeiliibacteriota</taxon>
    </lineage>
</organism>